<dbReference type="AlphaFoldDB" id="A0A348AG62"/>
<evidence type="ECO:0000313" key="4">
    <source>
        <dbReference type="Proteomes" id="UP000276437"/>
    </source>
</evidence>
<sequence length="150" mass="16901">MNLTNMNSGGIMKKRVLFLCTHNSARSQMAEGLLRGILGDDYEAFSAGTRPGQVNPYVVRAMAEIDIDLSSHRSKHLNEFIGQDFDYVVTVCDNAKEECPYFPGGKKIIHYSFPDPSAIRGTDEEILSGVRSIRDEIKKWILDEFGKKRN</sequence>
<dbReference type="SMART" id="SM00226">
    <property type="entry name" value="LMWPc"/>
    <property type="match status" value="1"/>
</dbReference>
<keyword evidence="4" id="KW-1185">Reference proteome</keyword>
<dbReference type="InterPro" id="IPR023485">
    <property type="entry name" value="Ptyr_pPase"/>
</dbReference>
<proteinExistence type="predicted"/>
<keyword evidence="1" id="KW-0059">Arsenical resistance</keyword>
<dbReference type="Proteomes" id="UP000276437">
    <property type="component" value="Chromosome"/>
</dbReference>
<dbReference type="GO" id="GO:0102100">
    <property type="term" value="F:mycothiol-arsenate ligase activity"/>
    <property type="evidence" value="ECO:0007669"/>
    <property type="project" value="UniProtKB-EC"/>
</dbReference>
<evidence type="ECO:0000259" key="2">
    <source>
        <dbReference type="SMART" id="SM00226"/>
    </source>
</evidence>
<accession>A0A348AG62</accession>
<dbReference type="KEGG" id="mana:MAMMFC1_00708"/>
<evidence type="ECO:0000313" key="3">
    <source>
        <dbReference type="EMBL" id="BBB90060.1"/>
    </source>
</evidence>
<evidence type="ECO:0000256" key="1">
    <source>
        <dbReference type="ARBA" id="ARBA00022849"/>
    </source>
</evidence>
<organism evidence="3 4">
    <name type="scientific">Methylomusa anaerophila</name>
    <dbReference type="NCBI Taxonomy" id="1930071"/>
    <lineage>
        <taxon>Bacteria</taxon>
        <taxon>Bacillati</taxon>
        <taxon>Bacillota</taxon>
        <taxon>Negativicutes</taxon>
        <taxon>Selenomonadales</taxon>
        <taxon>Sporomusaceae</taxon>
        <taxon>Methylomusa</taxon>
    </lineage>
</organism>
<dbReference type="PANTHER" id="PTHR43428:SF1">
    <property type="entry name" value="ARSENATE REDUCTASE"/>
    <property type="match status" value="1"/>
</dbReference>
<feature type="domain" description="Phosphotyrosine protein phosphatase I" evidence="2">
    <location>
        <begin position="14"/>
        <end position="147"/>
    </location>
</feature>
<dbReference type="InterPro" id="IPR036196">
    <property type="entry name" value="Ptyr_pPase_sf"/>
</dbReference>
<gene>
    <name evidence="3" type="primary">arsC2</name>
    <name evidence="3" type="ORF">MAMMFC1_00708</name>
</gene>
<protein>
    <submittedName>
        <fullName evidence="3">Arsenate-mycothiol transferase ArsC2</fullName>
        <ecNumber evidence="3">2.8.4.2</ecNumber>
    </submittedName>
</protein>
<dbReference type="PANTHER" id="PTHR43428">
    <property type="entry name" value="ARSENATE REDUCTASE"/>
    <property type="match status" value="1"/>
</dbReference>
<dbReference type="EC" id="2.8.4.2" evidence="3"/>
<dbReference type="Pfam" id="PF01451">
    <property type="entry name" value="LMWPc"/>
    <property type="match status" value="1"/>
</dbReference>
<dbReference type="SUPFAM" id="SSF52788">
    <property type="entry name" value="Phosphotyrosine protein phosphatases I"/>
    <property type="match status" value="1"/>
</dbReference>
<reference evidence="3 4" key="1">
    <citation type="journal article" date="2018" name="Int. J. Syst. Evol. Microbiol.">
        <title>Methylomusa anaerophila gen. nov., sp. nov., an anaerobic methanol-utilizing bacterium isolated from a microbial fuel cell.</title>
        <authorList>
            <person name="Amano N."/>
            <person name="Yamamuro A."/>
            <person name="Miyahara M."/>
            <person name="Kouzuma A."/>
            <person name="Abe T."/>
            <person name="Watanabe K."/>
        </authorList>
    </citation>
    <scope>NUCLEOTIDE SEQUENCE [LARGE SCALE GENOMIC DNA]</scope>
    <source>
        <strain evidence="3 4">MMFC1</strain>
    </source>
</reference>
<keyword evidence="3" id="KW-0808">Transferase</keyword>
<name>A0A348AG62_9FIRM</name>
<dbReference type="CDD" id="cd16345">
    <property type="entry name" value="LMWP_ArsC"/>
    <property type="match status" value="1"/>
</dbReference>
<dbReference type="Gene3D" id="3.40.50.2300">
    <property type="match status" value="1"/>
</dbReference>
<dbReference type="GO" id="GO:0046685">
    <property type="term" value="P:response to arsenic-containing substance"/>
    <property type="evidence" value="ECO:0007669"/>
    <property type="project" value="UniProtKB-KW"/>
</dbReference>
<dbReference type="EMBL" id="AP018449">
    <property type="protein sequence ID" value="BBB90060.1"/>
    <property type="molecule type" value="Genomic_DNA"/>
</dbReference>